<name>A0A419SN62_9BACL</name>
<evidence type="ECO:0000256" key="1">
    <source>
        <dbReference type="SAM" id="Phobius"/>
    </source>
</evidence>
<dbReference type="RefSeq" id="WP_120188365.1">
    <property type="nucleotide sequence ID" value="NZ_MCHY01000006.1"/>
</dbReference>
<keyword evidence="1" id="KW-0812">Transmembrane</keyword>
<accession>A0A419SN62</accession>
<keyword evidence="3" id="KW-1185">Reference proteome</keyword>
<dbReference type="AlphaFoldDB" id="A0A419SN62"/>
<dbReference type="EMBL" id="MCHY01000006">
    <property type="protein sequence ID" value="RKD25693.1"/>
    <property type="molecule type" value="Genomic_DNA"/>
</dbReference>
<comment type="caution">
    <text evidence="2">The sequence shown here is derived from an EMBL/GenBank/DDBJ whole genome shotgun (WGS) entry which is preliminary data.</text>
</comment>
<keyword evidence="1" id="KW-1133">Transmembrane helix</keyword>
<feature type="transmembrane region" description="Helical" evidence="1">
    <location>
        <begin position="6"/>
        <end position="39"/>
    </location>
</feature>
<proteinExistence type="predicted"/>
<evidence type="ECO:0000313" key="3">
    <source>
        <dbReference type="Proteomes" id="UP000284219"/>
    </source>
</evidence>
<sequence length="69" mass="7849">MLTIVSILVIAIFCFIGLNATYYFGALLGGIFGVLLLIYIQLNSFIKMYKDTHGMKDKWEIDSEEPLQD</sequence>
<dbReference type="Proteomes" id="UP000284219">
    <property type="component" value="Unassembled WGS sequence"/>
</dbReference>
<gene>
    <name evidence="2" type="ORF">BEP19_01770</name>
</gene>
<reference evidence="2 3" key="1">
    <citation type="submission" date="2016-08" db="EMBL/GenBank/DDBJ databases">
        <title>Novel Firmicute Genomes.</title>
        <authorList>
            <person name="Poppleton D.I."/>
            <person name="Gribaldo S."/>
        </authorList>
    </citation>
    <scope>NUCLEOTIDE SEQUENCE [LARGE SCALE GENOMIC DNA]</scope>
    <source>
        <strain evidence="2 3">RAOx-1</strain>
    </source>
</reference>
<organism evidence="2 3">
    <name type="scientific">Ammoniphilus oxalaticus</name>
    <dbReference type="NCBI Taxonomy" id="66863"/>
    <lineage>
        <taxon>Bacteria</taxon>
        <taxon>Bacillati</taxon>
        <taxon>Bacillota</taxon>
        <taxon>Bacilli</taxon>
        <taxon>Bacillales</taxon>
        <taxon>Paenibacillaceae</taxon>
        <taxon>Aneurinibacillus group</taxon>
        <taxon>Ammoniphilus</taxon>
    </lineage>
</organism>
<protein>
    <submittedName>
        <fullName evidence="2">Uncharacterized protein</fullName>
    </submittedName>
</protein>
<evidence type="ECO:0000313" key="2">
    <source>
        <dbReference type="EMBL" id="RKD25693.1"/>
    </source>
</evidence>
<keyword evidence="1" id="KW-0472">Membrane</keyword>